<dbReference type="SUPFAM" id="SSF54843">
    <property type="entry name" value="Ribosomal protein L22"/>
    <property type="match status" value="1"/>
</dbReference>
<keyword evidence="3 6" id="KW-0687">Ribonucleoprotein</keyword>
<dbReference type="GO" id="GO:0003735">
    <property type="term" value="F:structural constituent of ribosome"/>
    <property type="evidence" value="ECO:0007669"/>
    <property type="project" value="InterPro"/>
</dbReference>
<dbReference type="Proteomes" id="UP001152320">
    <property type="component" value="Chromosome 15"/>
</dbReference>
<dbReference type="EMBL" id="JAIZAY010000015">
    <property type="protein sequence ID" value="KAJ8028634.1"/>
    <property type="molecule type" value="Genomic_DNA"/>
</dbReference>
<reference evidence="8" key="1">
    <citation type="submission" date="2021-10" db="EMBL/GenBank/DDBJ databases">
        <title>Tropical sea cucumber genome reveals ecological adaptation and Cuvierian tubules defense mechanism.</title>
        <authorList>
            <person name="Chen T."/>
        </authorList>
    </citation>
    <scope>NUCLEOTIDE SEQUENCE</scope>
    <source>
        <strain evidence="8">Nanhai2018</strain>
        <tissue evidence="8">Muscle</tissue>
    </source>
</reference>
<evidence type="ECO:0000256" key="3">
    <source>
        <dbReference type="ARBA" id="ARBA00023274"/>
    </source>
</evidence>
<accession>A0A9Q1GZL2</accession>
<dbReference type="Gene3D" id="3.90.470.10">
    <property type="entry name" value="Ribosomal protein L22/L17"/>
    <property type="match status" value="1"/>
</dbReference>
<dbReference type="PANTHER" id="PTHR13501:SF8">
    <property type="entry name" value="LARGE RIBOSOMAL SUBUNIT PROTEIN UL22M"/>
    <property type="match status" value="1"/>
</dbReference>
<dbReference type="PANTHER" id="PTHR13501">
    <property type="entry name" value="CHLOROPLAST 50S RIBOSOMAL PROTEIN L22-RELATED"/>
    <property type="match status" value="1"/>
</dbReference>
<dbReference type="InterPro" id="IPR047867">
    <property type="entry name" value="Ribosomal_uL22_bac/org-type"/>
</dbReference>
<name>A0A9Q1GZL2_HOLLE</name>
<organism evidence="8 9">
    <name type="scientific">Holothuria leucospilota</name>
    <name type="common">Black long sea cucumber</name>
    <name type="synonym">Mertensiothuria leucospilota</name>
    <dbReference type="NCBI Taxonomy" id="206669"/>
    <lineage>
        <taxon>Eukaryota</taxon>
        <taxon>Metazoa</taxon>
        <taxon>Echinodermata</taxon>
        <taxon>Eleutherozoa</taxon>
        <taxon>Echinozoa</taxon>
        <taxon>Holothuroidea</taxon>
        <taxon>Aspidochirotacea</taxon>
        <taxon>Aspidochirotida</taxon>
        <taxon>Holothuriidae</taxon>
        <taxon>Holothuria</taxon>
    </lineage>
</organism>
<feature type="region of interest" description="Disordered" evidence="7">
    <location>
        <begin position="64"/>
        <end position="88"/>
    </location>
</feature>
<evidence type="ECO:0000313" key="8">
    <source>
        <dbReference type="EMBL" id="KAJ8028634.1"/>
    </source>
</evidence>
<dbReference type="OrthoDB" id="416470at2759"/>
<evidence type="ECO:0000256" key="5">
    <source>
        <dbReference type="ARBA" id="ARBA00035506"/>
    </source>
</evidence>
<comment type="similarity">
    <text evidence="1 6">Belongs to the universal ribosomal protein uL22 family.</text>
</comment>
<evidence type="ECO:0000256" key="2">
    <source>
        <dbReference type="ARBA" id="ARBA00022980"/>
    </source>
</evidence>
<keyword evidence="2 6" id="KW-0689">Ribosomal protein</keyword>
<dbReference type="AlphaFoldDB" id="A0A9Q1GZL2"/>
<evidence type="ECO:0000256" key="6">
    <source>
        <dbReference type="RuleBase" id="RU004005"/>
    </source>
</evidence>
<evidence type="ECO:0000256" key="4">
    <source>
        <dbReference type="ARBA" id="ARBA00035286"/>
    </source>
</evidence>
<evidence type="ECO:0000256" key="1">
    <source>
        <dbReference type="ARBA" id="ARBA00009451"/>
    </source>
</evidence>
<dbReference type="Pfam" id="PF00237">
    <property type="entry name" value="Ribosomal_L22"/>
    <property type="match status" value="1"/>
</dbReference>
<evidence type="ECO:0000256" key="7">
    <source>
        <dbReference type="SAM" id="MobiDB-lite"/>
    </source>
</evidence>
<proteinExistence type="inferred from homology"/>
<sequence>MALSLIRLAPFQLNFFRLSKQMILSRFSSLTCKSVASLNFEKQCLLTAPLLTLKFSRQEFHTSTPQEKWESKNNRKYPPQKPGEPRRPAEMFYSKRNIKHSKRKMWYAATFVKGMMIDDALTQLKYVNKKAAKIVREALLEAQQEAVTNHNVEYRSNLHVAASFATRARSEHAMRYHAKGRSSVLDLVYCHYFVCLREGPPPEKPHFTGYDQAEDYVKLLRQRRLDDSL</sequence>
<gene>
    <name evidence="8" type="ORF">HOLleu_30931</name>
</gene>
<protein>
    <recommendedName>
        <fullName evidence="4">Large ribosomal subunit protein uL22m</fullName>
    </recommendedName>
    <alternativeName>
        <fullName evidence="5">39S ribosomal protein L22, mitochondrial</fullName>
    </alternativeName>
</protein>
<dbReference type="GO" id="GO:0006412">
    <property type="term" value="P:translation"/>
    <property type="evidence" value="ECO:0007669"/>
    <property type="project" value="InterPro"/>
</dbReference>
<comment type="caution">
    <text evidence="8">The sequence shown here is derived from an EMBL/GenBank/DDBJ whole genome shotgun (WGS) entry which is preliminary data.</text>
</comment>
<dbReference type="InterPro" id="IPR001063">
    <property type="entry name" value="Ribosomal_uL22"/>
</dbReference>
<keyword evidence="9" id="KW-1185">Reference proteome</keyword>
<evidence type="ECO:0000313" key="9">
    <source>
        <dbReference type="Proteomes" id="UP001152320"/>
    </source>
</evidence>
<dbReference type="InterPro" id="IPR036394">
    <property type="entry name" value="Ribosomal_uL22_sf"/>
</dbReference>
<dbReference type="GO" id="GO:0005762">
    <property type="term" value="C:mitochondrial large ribosomal subunit"/>
    <property type="evidence" value="ECO:0007669"/>
    <property type="project" value="TreeGrafter"/>
</dbReference>
<dbReference type="CDD" id="cd00336">
    <property type="entry name" value="Ribosomal_L22"/>
    <property type="match status" value="1"/>
</dbReference>